<feature type="compositionally biased region" description="Polar residues" evidence="1">
    <location>
        <begin position="119"/>
        <end position="128"/>
    </location>
</feature>
<evidence type="ECO:0000256" key="1">
    <source>
        <dbReference type="SAM" id="MobiDB-lite"/>
    </source>
</evidence>
<keyword evidence="3" id="KW-1185">Reference proteome</keyword>
<name>A0A9P9WXW4_9PEZI</name>
<feature type="compositionally biased region" description="Low complexity" evidence="1">
    <location>
        <begin position="129"/>
        <end position="143"/>
    </location>
</feature>
<proteinExistence type="predicted"/>
<feature type="region of interest" description="Disordered" evidence="1">
    <location>
        <begin position="119"/>
        <end position="143"/>
    </location>
</feature>
<comment type="caution">
    <text evidence="2">The sequence shown here is derived from an EMBL/GenBank/DDBJ whole genome shotgun (WGS) entry which is preliminary data.</text>
</comment>
<accession>A0A9P9WXW4</accession>
<sequence>MASPQPTPMAEGKKLRRKLQKIGNPQRYSLPVTSSSAKSFESIGFIKSIFAHRRVESDRVIPPTIPSPDLDDSKWTDYLRTSGYVPNLASPPLPQSSQDTLTPPAHIIPELAHLSIGNARSTGSSETLSSDGPSTPSTSSVASAVRRYAKTPVTRIGQLEGVSVWEPVEAQDILSAEALAESYRALLNSRSSFMESRYSTPMQSFDEEPPRSIPTPYGIPGEFPVEFPVERTMHLPFNPKTEMESPTPSDGTLVGFEEDAIYFKPVSFSPEQSTSPCPIVLEENRTRVKSATPAPTDNHSMQIIFDLLTKELSSAASGNRIRPSAETSALQIWIMIEAYEKLREQVDEMALEASHANSMQAMLSTWLRALYAVHDRMTGNDGQHSESDYGDLEPEGLD</sequence>
<dbReference type="EMBL" id="JAFIMR010000002">
    <property type="protein sequence ID" value="KAI1881123.1"/>
    <property type="molecule type" value="Genomic_DNA"/>
</dbReference>
<reference evidence="2" key="1">
    <citation type="submission" date="2021-03" db="EMBL/GenBank/DDBJ databases">
        <title>Revisited historic fungal species revealed as producer of novel bioactive compounds through whole genome sequencing and comparative genomics.</title>
        <authorList>
            <person name="Vignolle G.A."/>
            <person name="Hochenegger N."/>
            <person name="Mach R.L."/>
            <person name="Mach-Aigner A.R."/>
            <person name="Javad Rahimi M."/>
            <person name="Salim K.A."/>
            <person name="Chan C.M."/>
            <person name="Lim L.B.L."/>
            <person name="Cai F."/>
            <person name="Druzhinina I.S."/>
            <person name="U'Ren J.M."/>
            <person name="Derntl C."/>
        </authorList>
    </citation>
    <scope>NUCLEOTIDE SEQUENCE</scope>
    <source>
        <strain evidence="2">TUCIM 5799</strain>
    </source>
</reference>
<organism evidence="2 3">
    <name type="scientific">Neoarthrinium moseri</name>
    <dbReference type="NCBI Taxonomy" id="1658444"/>
    <lineage>
        <taxon>Eukaryota</taxon>
        <taxon>Fungi</taxon>
        <taxon>Dikarya</taxon>
        <taxon>Ascomycota</taxon>
        <taxon>Pezizomycotina</taxon>
        <taxon>Sordariomycetes</taxon>
        <taxon>Xylariomycetidae</taxon>
        <taxon>Amphisphaeriales</taxon>
        <taxon>Apiosporaceae</taxon>
        <taxon>Neoarthrinium</taxon>
    </lineage>
</organism>
<evidence type="ECO:0008006" key="4">
    <source>
        <dbReference type="Google" id="ProtNLM"/>
    </source>
</evidence>
<dbReference type="AlphaFoldDB" id="A0A9P9WXW4"/>
<evidence type="ECO:0000313" key="2">
    <source>
        <dbReference type="EMBL" id="KAI1881123.1"/>
    </source>
</evidence>
<evidence type="ECO:0000313" key="3">
    <source>
        <dbReference type="Proteomes" id="UP000829685"/>
    </source>
</evidence>
<protein>
    <recommendedName>
        <fullName evidence="4">Mating-type switching protein swi10</fullName>
    </recommendedName>
</protein>
<dbReference type="Proteomes" id="UP000829685">
    <property type="component" value="Unassembled WGS sequence"/>
</dbReference>
<gene>
    <name evidence="2" type="ORF">JX265_001363</name>
</gene>